<evidence type="ECO:0000256" key="2">
    <source>
        <dbReference type="SAM" id="MobiDB-lite"/>
    </source>
</evidence>
<feature type="coiled-coil region" evidence="1">
    <location>
        <begin position="112"/>
        <end position="146"/>
    </location>
</feature>
<proteinExistence type="predicted"/>
<dbReference type="Proteomes" id="UP000597762">
    <property type="component" value="Unassembled WGS sequence"/>
</dbReference>
<organism evidence="3 4">
    <name type="scientific">Acanthosepion pharaonis</name>
    <name type="common">Pharaoh cuttlefish</name>
    <name type="synonym">Sepia pharaonis</name>
    <dbReference type="NCBI Taxonomy" id="158019"/>
    <lineage>
        <taxon>Eukaryota</taxon>
        <taxon>Metazoa</taxon>
        <taxon>Spiralia</taxon>
        <taxon>Lophotrochozoa</taxon>
        <taxon>Mollusca</taxon>
        <taxon>Cephalopoda</taxon>
        <taxon>Coleoidea</taxon>
        <taxon>Decapodiformes</taxon>
        <taxon>Sepiida</taxon>
        <taxon>Sepiina</taxon>
        <taxon>Sepiidae</taxon>
        <taxon>Acanthosepion</taxon>
    </lineage>
</organism>
<dbReference type="EMBL" id="CAHIKZ030000575">
    <property type="protein sequence ID" value="CAE1227452.1"/>
    <property type="molecule type" value="Genomic_DNA"/>
</dbReference>
<keyword evidence="4" id="KW-1185">Reference proteome</keyword>
<evidence type="ECO:0000256" key="1">
    <source>
        <dbReference type="SAM" id="Coils"/>
    </source>
</evidence>
<dbReference type="PANTHER" id="PTHR28671:SF3">
    <property type="entry name" value="COILED-COIL DOMAIN-CONTAINING PROTEIN 169"/>
    <property type="match status" value="1"/>
</dbReference>
<comment type="caution">
    <text evidence="3">The sequence shown here is derived from an EMBL/GenBank/DDBJ whole genome shotgun (WGS) entry which is preliminary data.</text>
</comment>
<dbReference type="OrthoDB" id="6615663at2759"/>
<name>A0A812BDK6_ACAPH</name>
<feature type="coiled-coil region" evidence="1">
    <location>
        <begin position="11"/>
        <end position="87"/>
    </location>
</feature>
<gene>
    <name evidence="3" type="ORF">SPHA_16412</name>
</gene>
<evidence type="ECO:0000313" key="3">
    <source>
        <dbReference type="EMBL" id="CAE1227452.1"/>
    </source>
</evidence>
<sequence>MAVDIVSKFELERLAAEIQQEIEMKDMLEQSIQELLVTVEELEKCSEVIKDEGNEWKTRFETQEEMNQQLQQQIIILMEKVEEAKANFKESVHTSRDINNYVDNNEITPQYVKMLEKEKNSLANQLRDMEWRLDQESKAYHKANDERKRCMLEINVTKSSQEDMKMRHRANQLANVSSRTEDQADQLYSPKLQRDVDGNIRENHRVLDPRKGPIKKTAGVHTLPSLDQDGC</sequence>
<dbReference type="PANTHER" id="PTHR28671">
    <property type="entry name" value="COILED-COIL DOMAIN-CONTAINING PROTEIN 169"/>
    <property type="match status" value="1"/>
</dbReference>
<evidence type="ECO:0008006" key="5">
    <source>
        <dbReference type="Google" id="ProtNLM"/>
    </source>
</evidence>
<feature type="region of interest" description="Disordered" evidence="2">
    <location>
        <begin position="171"/>
        <end position="231"/>
    </location>
</feature>
<keyword evidence="1" id="KW-0175">Coiled coil</keyword>
<dbReference type="InterPro" id="IPR028022">
    <property type="entry name" value="DUF4600"/>
</dbReference>
<reference evidence="3" key="1">
    <citation type="submission" date="2021-01" db="EMBL/GenBank/DDBJ databases">
        <authorList>
            <person name="Li R."/>
            <person name="Bekaert M."/>
        </authorList>
    </citation>
    <scope>NUCLEOTIDE SEQUENCE</scope>
    <source>
        <strain evidence="3">Farmed</strain>
    </source>
</reference>
<dbReference type="AlphaFoldDB" id="A0A812BDK6"/>
<accession>A0A812BDK6</accession>
<dbReference type="Pfam" id="PF15372">
    <property type="entry name" value="DUF4600"/>
    <property type="match status" value="1"/>
</dbReference>
<protein>
    <recommendedName>
        <fullName evidence="5">Coiled-coil domain-containing protein 169</fullName>
    </recommendedName>
</protein>
<feature type="compositionally biased region" description="Basic and acidic residues" evidence="2">
    <location>
        <begin position="192"/>
        <end position="211"/>
    </location>
</feature>
<evidence type="ECO:0000313" key="4">
    <source>
        <dbReference type="Proteomes" id="UP000597762"/>
    </source>
</evidence>